<accession>A0A3S4YC36</accession>
<dbReference type="Proteomes" id="UP000268229">
    <property type="component" value="Chromosome"/>
</dbReference>
<protein>
    <submittedName>
        <fullName evidence="4">Poly(3-hydroxybutyrate) depolymerase</fullName>
    </submittedName>
</protein>
<dbReference type="InterPro" id="IPR041172">
    <property type="entry name" value="EstA_Ig-like_N"/>
</dbReference>
<dbReference type="Gene3D" id="2.60.40.2180">
    <property type="match status" value="1"/>
</dbReference>
<evidence type="ECO:0000313" key="5">
    <source>
        <dbReference type="Proteomes" id="UP000268229"/>
    </source>
</evidence>
<dbReference type="InterPro" id="IPR000801">
    <property type="entry name" value="Esterase-like"/>
</dbReference>
<dbReference type="EMBL" id="LR134516">
    <property type="protein sequence ID" value="VEJ22259.1"/>
    <property type="molecule type" value="Genomic_DNA"/>
</dbReference>
<dbReference type="Gene3D" id="3.40.50.1820">
    <property type="entry name" value="alpha/beta hydrolase"/>
    <property type="match status" value="1"/>
</dbReference>
<evidence type="ECO:0000259" key="3">
    <source>
        <dbReference type="Pfam" id="PF18435"/>
    </source>
</evidence>
<dbReference type="KEGG" id="nani:NCTC12227_02046"/>
<dbReference type="RefSeq" id="WP_126305137.1">
    <property type="nucleotide sequence ID" value="NZ_LR134516.1"/>
</dbReference>
<keyword evidence="1 2" id="KW-0732">Signal</keyword>
<evidence type="ECO:0000256" key="2">
    <source>
        <dbReference type="SAM" id="SignalP"/>
    </source>
</evidence>
<dbReference type="AlphaFoldDB" id="A0A3S4YC36"/>
<dbReference type="STRING" id="326522.BWD08_04760"/>
<dbReference type="Pfam" id="PF00756">
    <property type="entry name" value="Esterase"/>
    <property type="match status" value="1"/>
</dbReference>
<dbReference type="PANTHER" id="PTHR43037:SF1">
    <property type="entry name" value="BLL1128 PROTEIN"/>
    <property type="match status" value="1"/>
</dbReference>
<gene>
    <name evidence="4" type="ORF">NCTC12227_02046</name>
</gene>
<dbReference type="PROSITE" id="PS51257">
    <property type="entry name" value="PROKAR_LIPOPROTEIN"/>
    <property type="match status" value="1"/>
</dbReference>
<proteinExistence type="predicted"/>
<organism evidence="4 5">
    <name type="scientific">Neisseria animaloris</name>
    <dbReference type="NCBI Taxonomy" id="326522"/>
    <lineage>
        <taxon>Bacteria</taxon>
        <taxon>Pseudomonadati</taxon>
        <taxon>Pseudomonadota</taxon>
        <taxon>Betaproteobacteria</taxon>
        <taxon>Neisseriales</taxon>
        <taxon>Neisseriaceae</taxon>
        <taxon>Neisseria</taxon>
    </lineage>
</organism>
<dbReference type="InterPro" id="IPR029058">
    <property type="entry name" value="AB_hydrolase_fold"/>
</dbReference>
<reference evidence="4 5" key="1">
    <citation type="submission" date="2018-12" db="EMBL/GenBank/DDBJ databases">
        <authorList>
            <consortium name="Pathogen Informatics"/>
        </authorList>
    </citation>
    <scope>NUCLEOTIDE SEQUENCE [LARGE SCALE GENOMIC DNA]</scope>
    <source>
        <strain evidence="4 5">NCTC12227</strain>
    </source>
</reference>
<feature type="domain" description="Esterase Ig-like N-terminal" evidence="3">
    <location>
        <begin position="35"/>
        <end position="142"/>
    </location>
</feature>
<keyword evidence="5" id="KW-1185">Reference proteome</keyword>
<dbReference type="SUPFAM" id="SSF53474">
    <property type="entry name" value="alpha/beta-Hydrolases"/>
    <property type="match status" value="1"/>
</dbReference>
<dbReference type="InterPro" id="IPR050955">
    <property type="entry name" value="Plant_Biomass_Hydrol_Est"/>
</dbReference>
<evidence type="ECO:0000256" key="1">
    <source>
        <dbReference type="ARBA" id="ARBA00022729"/>
    </source>
</evidence>
<dbReference type="OrthoDB" id="9764953at2"/>
<feature type="signal peptide" evidence="2">
    <location>
        <begin position="1"/>
        <end position="19"/>
    </location>
</feature>
<sequence length="423" mass="46160">MKKIITVLAAASLTASLSACQSLLPSADSNRHIRNITAVTEVFGDGQKITSAIIQYDTPINGASLSTNDYSVSGRTVTHVYASDTTETGQPKNNGEYVVIELSPADEDAVAFGREGRDIIRRKPVLNVMQKGMITTVHGRTLAAADNAVRSSQVINRIVDDFRQSGFTDPQTGITVKYNLFVPKNYNPQKTYPLVLFLHDAGVNGSDTQTALRQGLGAVVWASPEEQEKHSAFVLAPQFDYSVANVRHQTALIPAATANLIKHLETEYRINPARRYVTGQSDGATLAMVMNIKYPDLFAASYLVAGKWDAAPVIPPLNHKMWITVAESDEKAHPGMSAVTANLENHGAKVARATWSGFATPVELNAAAKAMHTQDADIRYVALRQGTAAPEDQNGDSYANHMNTWRIAYGIANIRDWLFEQYK</sequence>
<feature type="chain" id="PRO_5018714782" evidence="2">
    <location>
        <begin position="20"/>
        <end position="423"/>
    </location>
</feature>
<name>A0A3S4YC36_9NEIS</name>
<dbReference type="Pfam" id="PF18435">
    <property type="entry name" value="EstA_Ig_like"/>
    <property type="match status" value="1"/>
</dbReference>
<dbReference type="PANTHER" id="PTHR43037">
    <property type="entry name" value="UNNAMED PRODUCT-RELATED"/>
    <property type="match status" value="1"/>
</dbReference>
<evidence type="ECO:0000313" key="4">
    <source>
        <dbReference type="EMBL" id="VEJ22259.1"/>
    </source>
</evidence>